<dbReference type="PANTHER" id="PTHR43280">
    <property type="entry name" value="ARAC-FAMILY TRANSCRIPTIONAL REGULATOR"/>
    <property type="match status" value="1"/>
</dbReference>
<dbReference type="InterPro" id="IPR018060">
    <property type="entry name" value="HTH_AraC"/>
</dbReference>
<evidence type="ECO:0000313" key="5">
    <source>
        <dbReference type="EMBL" id="PJJ83578.1"/>
    </source>
</evidence>
<dbReference type="AlphaFoldDB" id="A0A2H9VRY9"/>
<evidence type="ECO:0000259" key="4">
    <source>
        <dbReference type="PROSITE" id="PS01124"/>
    </source>
</evidence>
<dbReference type="InterPro" id="IPR037923">
    <property type="entry name" value="HTH-like"/>
</dbReference>
<dbReference type="InterPro" id="IPR009057">
    <property type="entry name" value="Homeodomain-like_sf"/>
</dbReference>
<evidence type="ECO:0000256" key="3">
    <source>
        <dbReference type="ARBA" id="ARBA00023163"/>
    </source>
</evidence>
<gene>
    <name evidence="5" type="ORF">CLV57_0563</name>
</gene>
<feature type="domain" description="HTH araC/xylS-type" evidence="4">
    <location>
        <begin position="198"/>
        <end position="308"/>
    </location>
</feature>
<dbReference type="Proteomes" id="UP000242687">
    <property type="component" value="Unassembled WGS sequence"/>
</dbReference>
<dbReference type="PANTHER" id="PTHR43280:SF32">
    <property type="entry name" value="TRANSCRIPTIONAL REGULATORY PROTEIN"/>
    <property type="match status" value="1"/>
</dbReference>
<organism evidence="5 6">
    <name type="scientific">Mucilaginibacter auburnensis</name>
    <dbReference type="NCBI Taxonomy" id="1457233"/>
    <lineage>
        <taxon>Bacteria</taxon>
        <taxon>Pseudomonadati</taxon>
        <taxon>Bacteroidota</taxon>
        <taxon>Sphingobacteriia</taxon>
        <taxon>Sphingobacteriales</taxon>
        <taxon>Sphingobacteriaceae</taxon>
        <taxon>Mucilaginibacter</taxon>
    </lineage>
</organism>
<sequence length="310" mass="36294">MVFDFYNLVNMNKTETLEDFYQNKLNWVPDNLGKGMGHFNVFKLEDFVAKYCQTIPYSRKDFYKISFIVGKNRVHYADKSVDIDKQALFFASPQIPYNWEYLSEDQSGFFCIFTETFFNQFGNIKDYPVFKPGANPVFQITNADTDRIKNIFLKMMEEIESDYAFKYDAIRMLVMELIHIAQKLQPSLLRYEHPNAATRISSIFLELLERQFPIESIRQRMKFRTAAEFADQLSVHVNHLNRALKDTTGKTTSQIIAERVVQEAKALLKHSDWNIAEIGYALGFEEPPHFINFFKKSTQITPRAFRTVAV</sequence>
<reference evidence="5 6" key="1">
    <citation type="submission" date="2017-11" db="EMBL/GenBank/DDBJ databases">
        <title>Genomic Encyclopedia of Archaeal and Bacterial Type Strains, Phase II (KMG-II): From Individual Species to Whole Genera.</title>
        <authorList>
            <person name="Goeker M."/>
        </authorList>
    </citation>
    <scope>NUCLEOTIDE SEQUENCE [LARGE SCALE GENOMIC DNA]</scope>
    <source>
        <strain evidence="5 6">DSM 28175</strain>
    </source>
</reference>
<dbReference type="GO" id="GO:0043565">
    <property type="term" value="F:sequence-specific DNA binding"/>
    <property type="evidence" value="ECO:0007669"/>
    <property type="project" value="InterPro"/>
</dbReference>
<dbReference type="SUPFAM" id="SSF51215">
    <property type="entry name" value="Regulatory protein AraC"/>
    <property type="match status" value="1"/>
</dbReference>
<accession>A0A2H9VRY9</accession>
<keyword evidence="2 5" id="KW-0238">DNA-binding</keyword>
<name>A0A2H9VRY9_9SPHI</name>
<dbReference type="PROSITE" id="PS01124">
    <property type="entry name" value="HTH_ARAC_FAMILY_2"/>
    <property type="match status" value="1"/>
</dbReference>
<evidence type="ECO:0000256" key="2">
    <source>
        <dbReference type="ARBA" id="ARBA00023125"/>
    </source>
</evidence>
<dbReference type="SMART" id="SM00342">
    <property type="entry name" value="HTH_ARAC"/>
    <property type="match status" value="1"/>
</dbReference>
<keyword evidence="6" id="KW-1185">Reference proteome</keyword>
<protein>
    <submittedName>
        <fullName evidence="5">AraC-like DNA-binding protein</fullName>
    </submittedName>
</protein>
<dbReference type="GO" id="GO:0003700">
    <property type="term" value="F:DNA-binding transcription factor activity"/>
    <property type="evidence" value="ECO:0007669"/>
    <property type="project" value="InterPro"/>
</dbReference>
<dbReference type="Gene3D" id="1.10.10.60">
    <property type="entry name" value="Homeodomain-like"/>
    <property type="match status" value="1"/>
</dbReference>
<dbReference type="SUPFAM" id="SSF46689">
    <property type="entry name" value="Homeodomain-like"/>
    <property type="match status" value="1"/>
</dbReference>
<dbReference type="Pfam" id="PF12833">
    <property type="entry name" value="HTH_18"/>
    <property type="match status" value="1"/>
</dbReference>
<evidence type="ECO:0000256" key="1">
    <source>
        <dbReference type="ARBA" id="ARBA00023015"/>
    </source>
</evidence>
<dbReference type="EMBL" id="PGFJ01000001">
    <property type="protein sequence ID" value="PJJ83578.1"/>
    <property type="molecule type" value="Genomic_DNA"/>
</dbReference>
<proteinExistence type="predicted"/>
<keyword evidence="1" id="KW-0805">Transcription regulation</keyword>
<evidence type="ECO:0000313" key="6">
    <source>
        <dbReference type="Proteomes" id="UP000242687"/>
    </source>
</evidence>
<comment type="caution">
    <text evidence="5">The sequence shown here is derived from an EMBL/GenBank/DDBJ whole genome shotgun (WGS) entry which is preliminary data.</text>
</comment>
<keyword evidence="3" id="KW-0804">Transcription</keyword>